<evidence type="ECO:0000313" key="3">
    <source>
        <dbReference type="Proteomes" id="UP000252357"/>
    </source>
</evidence>
<feature type="domain" description="HTH cro/C1-type" evidence="1">
    <location>
        <begin position="10"/>
        <end position="64"/>
    </location>
</feature>
<dbReference type="OrthoDB" id="5298444at2"/>
<dbReference type="SMART" id="SM00530">
    <property type="entry name" value="HTH_XRE"/>
    <property type="match status" value="1"/>
</dbReference>
<dbReference type="EMBL" id="QPGB01000006">
    <property type="protein sequence ID" value="RCS56553.1"/>
    <property type="molecule type" value="Genomic_DNA"/>
</dbReference>
<dbReference type="InterPro" id="IPR010982">
    <property type="entry name" value="Lambda_DNA-bd_dom_sf"/>
</dbReference>
<accession>A0A368KYR8</accession>
<protein>
    <submittedName>
        <fullName evidence="2">XRE family transcriptional regulator</fullName>
    </submittedName>
</protein>
<dbReference type="GO" id="GO:0003677">
    <property type="term" value="F:DNA binding"/>
    <property type="evidence" value="ECO:0007669"/>
    <property type="project" value="InterPro"/>
</dbReference>
<keyword evidence="3" id="KW-1185">Reference proteome</keyword>
<evidence type="ECO:0000259" key="1">
    <source>
        <dbReference type="SMART" id="SM00530"/>
    </source>
</evidence>
<sequence length="261" mass="30150">MSQLLPVIENLKKELRARGITYGELAKQLDMSEASVKRMFAKRDFTLKRLEEILEVAELDLPALMKISDPESQLKSSLTAEQESEIVADPKLFLVAVCVLNLWPIEEIVARYQLTSAEVVALLLRLDRMGFLQLQPNNRVRLLISRTFNWLPDGPIQRAFKDSAALDYLDSRFDRRYEHMAFINGMLSKKSALKFIEKIQQLAKEFSVWHQEESTLPLQEKVPMSMLLAIRPWLPRPFQPLLRQESPGAAQKPSKRVHKIR</sequence>
<dbReference type="RefSeq" id="WP_114403529.1">
    <property type="nucleotide sequence ID" value="NZ_QPGB01000006.1"/>
</dbReference>
<comment type="caution">
    <text evidence="2">The sequence shown here is derived from an EMBL/GenBank/DDBJ whole genome shotgun (WGS) entry which is preliminary data.</text>
</comment>
<evidence type="ECO:0000313" key="2">
    <source>
        <dbReference type="EMBL" id="RCS56553.1"/>
    </source>
</evidence>
<dbReference type="Proteomes" id="UP000252357">
    <property type="component" value="Unassembled WGS sequence"/>
</dbReference>
<dbReference type="InterPro" id="IPR001387">
    <property type="entry name" value="Cro/C1-type_HTH"/>
</dbReference>
<organism evidence="2 3">
    <name type="scientific">Parvibium lacunae</name>
    <dbReference type="NCBI Taxonomy" id="1888893"/>
    <lineage>
        <taxon>Bacteria</taxon>
        <taxon>Pseudomonadati</taxon>
        <taxon>Pseudomonadota</taxon>
        <taxon>Betaproteobacteria</taxon>
        <taxon>Burkholderiales</taxon>
        <taxon>Alcaligenaceae</taxon>
        <taxon>Parvibium</taxon>
    </lineage>
</organism>
<dbReference type="SUPFAM" id="SSF47413">
    <property type="entry name" value="lambda repressor-like DNA-binding domains"/>
    <property type="match status" value="1"/>
</dbReference>
<name>A0A368KYR8_9BURK</name>
<dbReference type="CDD" id="cd00093">
    <property type="entry name" value="HTH_XRE"/>
    <property type="match status" value="1"/>
</dbReference>
<proteinExistence type="predicted"/>
<gene>
    <name evidence="2" type="ORF">DU000_11340</name>
</gene>
<reference evidence="2 3" key="1">
    <citation type="journal article" date="2018" name="Int. J. Syst. Evol. Microbiol.">
        <title>Parvibium lacunae gen. nov., sp. nov., a new member of the family Alcaligenaceae isolated from a freshwater pond.</title>
        <authorList>
            <person name="Chen W.M."/>
            <person name="Xie P.B."/>
            <person name="Hsu M.Y."/>
            <person name="Sheu S.Y."/>
        </authorList>
    </citation>
    <scope>NUCLEOTIDE SEQUENCE [LARGE SCALE GENOMIC DNA]</scope>
    <source>
        <strain evidence="2 3">KMB9</strain>
    </source>
</reference>
<dbReference type="AlphaFoldDB" id="A0A368KYR8"/>